<protein>
    <submittedName>
        <fullName evidence="1">Uncharacterized protein</fullName>
    </submittedName>
</protein>
<sequence length="211" mass="23461">MSEKNEEQTAVDPKVLKMMNNNVPRHVTYTDDKGEKHTVDSTVQDPGIGIAGQILDDTNIGDNEADYGEIFDLIMNNVLITPKYNYEILNKDLKKSEQTKTIKLKNRDDEEISLVLTFPGYRDALQIMMSSNKTNGGSNFMGTLATLTKSVIRDAQGHSIDMEFWDKGSKGDGIAISAYQQALEFLGGALNKDGLLYVLVDALQFCQTTLR</sequence>
<evidence type="ECO:0000313" key="2">
    <source>
        <dbReference type="Proteomes" id="UP000286974"/>
    </source>
</evidence>
<keyword evidence="2" id="KW-1185">Reference proteome</keyword>
<dbReference type="EMBL" id="BEXA01000008">
    <property type="protein sequence ID" value="GAY74282.1"/>
    <property type="molecule type" value="Genomic_DNA"/>
</dbReference>
<proteinExistence type="predicted"/>
<reference evidence="1 2" key="1">
    <citation type="submission" date="2017-11" db="EMBL/GenBank/DDBJ databases">
        <title>Draft Genome Sequence of Lactobacillus curieae NBRC 111893 isolated from Koso, a Japanese sugar-Vegetable Fermented Beverage.</title>
        <authorList>
            <person name="Chiou T.Y."/>
            <person name="Oshima K."/>
            <person name="Suda W."/>
            <person name="Hattori M."/>
            <person name="Takahashi T."/>
        </authorList>
    </citation>
    <scope>NUCLEOTIDE SEQUENCE [LARGE SCALE GENOMIC DNA]</scope>
    <source>
        <strain evidence="1 2">NBRC111893</strain>
    </source>
</reference>
<accession>A0A401FPI8</accession>
<dbReference type="AlphaFoldDB" id="A0A401FPI8"/>
<evidence type="ECO:0000313" key="1">
    <source>
        <dbReference type="EMBL" id="GAY74282.1"/>
    </source>
</evidence>
<dbReference type="OrthoDB" id="2289486at2"/>
<comment type="caution">
    <text evidence="1">The sequence shown here is derived from an EMBL/GenBank/DDBJ whole genome shotgun (WGS) entry which is preliminary data.</text>
</comment>
<dbReference type="RefSeq" id="WP_125008949.1">
    <property type="nucleotide sequence ID" value="NZ_BEXA01000008.1"/>
</dbReference>
<gene>
    <name evidence="1" type="ORF">NBRC111893_2428</name>
</gene>
<name>A0A401FPI8_9LACO</name>
<dbReference type="Proteomes" id="UP000286974">
    <property type="component" value="Unassembled WGS sequence"/>
</dbReference>
<organism evidence="1 2">
    <name type="scientific">Lentilactobacillus kosonis</name>
    <dbReference type="NCBI Taxonomy" id="2810561"/>
    <lineage>
        <taxon>Bacteria</taxon>
        <taxon>Bacillati</taxon>
        <taxon>Bacillota</taxon>
        <taxon>Bacilli</taxon>
        <taxon>Lactobacillales</taxon>
        <taxon>Lactobacillaceae</taxon>
        <taxon>Lentilactobacillus</taxon>
    </lineage>
</organism>